<dbReference type="Proteomes" id="UP000007110">
    <property type="component" value="Unassembled WGS sequence"/>
</dbReference>
<evidence type="ECO:0000256" key="1">
    <source>
        <dbReference type="ARBA" id="ARBA00004604"/>
    </source>
</evidence>
<feature type="compositionally biased region" description="Acidic residues" evidence="7">
    <location>
        <begin position="103"/>
        <end position="120"/>
    </location>
</feature>
<feature type="compositionally biased region" description="Acidic residues" evidence="7">
    <location>
        <begin position="201"/>
        <end position="225"/>
    </location>
</feature>
<evidence type="ECO:0000256" key="4">
    <source>
        <dbReference type="ARBA" id="ARBA00023242"/>
    </source>
</evidence>
<dbReference type="PANTHER" id="PTHR14428">
    <property type="entry name" value="NUCLEOLAR COMPLEX PROTEIN 3"/>
    <property type="match status" value="1"/>
</dbReference>
<dbReference type="InterPro" id="IPR011501">
    <property type="entry name" value="Noc3_N"/>
</dbReference>
<comment type="subcellular location">
    <subcellularLocation>
        <location evidence="1">Nucleus</location>
        <location evidence="1">Nucleolus</location>
    </subcellularLocation>
</comment>
<organism evidence="10 11">
    <name type="scientific">Strongylocentrotus purpuratus</name>
    <name type="common">Purple sea urchin</name>
    <dbReference type="NCBI Taxonomy" id="7668"/>
    <lineage>
        <taxon>Eukaryota</taxon>
        <taxon>Metazoa</taxon>
        <taxon>Echinodermata</taxon>
        <taxon>Eleutherozoa</taxon>
        <taxon>Echinozoa</taxon>
        <taxon>Echinoidea</taxon>
        <taxon>Euechinoidea</taxon>
        <taxon>Echinacea</taxon>
        <taxon>Camarodonta</taxon>
        <taxon>Echinidea</taxon>
        <taxon>Strongylocentrotidae</taxon>
        <taxon>Strongylocentrotus</taxon>
    </lineage>
</organism>
<name>A0A7M7NUP1_STRPU</name>
<dbReference type="Pfam" id="PF03914">
    <property type="entry name" value="CBF"/>
    <property type="match status" value="1"/>
</dbReference>
<dbReference type="Pfam" id="PF07540">
    <property type="entry name" value="NOC3p"/>
    <property type="match status" value="1"/>
</dbReference>
<dbReference type="PANTHER" id="PTHR14428:SF5">
    <property type="entry name" value="NUCLEOLAR COMPLEX PROTEIN 3 HOMOLOG"/>
    <property type="match status" value="1"/>
</dbReference>
<proteinExistence type="inferred from homology"/>
<feature type="region of interest" description="Disordered" evidence="7">
    <location>
        <begin position="855"/>
        <end position="924"/>
    </location>
</feature>
<dbReference type="InterPro" id="IPR016903">
    <property type="entry name" value="Nucleolar_cplx-assoc_3"/>
</dbReference>
<evidence type="ECO:0000256" key="3">
    <source>
        <dbReference type="ARBA" id="ARBA00023054"/>
    </source>
</evidence>
<keyword evidence="3" id="KW-0175">Coiled coil</keyword>
<keyword evidence="4" id="KW-0539">Nucleus</keyword>
<evidence type="ECO:0000256" key="2">
    <source>
        <dbReference type="ARBA" id="ARBA00007797"/>
    </source>
</evidence>
<evidence type="ECO:0000313" key="10">
    <source>
        <dbReference type="EnsemblMetazoa" id="XP_030841917"/>
    </source>
</evidence>
<feature type="domain" description="Nucleolar complex-associated protein 3 N-terminal" evidence="9">
    <location>
        <begin position="248"/>
        <end position="345"/>
    </location>
</feature>
<dbReference type="OrthoDB" id="10263597at2759"/>
<dbReference type="SUPFAM" id="SSF48371">
    <property type="entry name" value="ARM repeat"/>
    <property type="match status" value="1"/>
</dbReference>
<dbReference type="InParanoid" id="A0A7M7NUP1"/>
<dbReference type="GO" id="GO:0003682">
    <property type="term" value="F:chromatin binding"/>
    <property type="evidence" value="ECO:0000318"/>
    <property type="project" value="GO_Central"/>
</dbReference>
<feature type="compositionally biased region" description="Acidic residues" evidence="7">
    <location>
        <begin position="868"/>
        <end position="878"/>
    </location>
</feature>
<reference evidence="11" key="1">
    <citation type="submission" date="2015-02" db="EMBL/GenBank/DDBJ databases">
        <title>Genome sequencing for Strongylocentrotus purpuratus.</title>
        <authorList>
            <person name="Murali S."/>
            <person name="Liu Y."/>
            <person name="Vee V."/>
            <person name="English A."/>
            <person name="Wang M."/>
            <person name="Skinner E."/>
            <person name="Han Y."/>
            <person name="Muzny D.M."/>
            <person name="Worley K.C."/>
            <person name="Gibbs R.A."/>
        </authorList>
    </citation>
    <scope>NUCLEOTIDE SEQUENCE</scope>
</reference>
<feature type="compositionally biased region" description="Low complexity" evidence="7">
    <location>
        <begin position="65"/>
        <end position="75"/>
    </location>
</feature>
<dbReference type="EnsemblMetazoa" id="XM_030986057">
    <property type="protein sequence ID" value="XP_030841917"/>
    <property type="gene ID" value="LOC100891296"/>
</dbReference>
<evidence type="ECO:0000256" key="6">
    <source>
        <dbReference type="ARBA" id="ARBA00032937"/>
    </source>
</evidence>
<dbReference type="FunCoup" id="A0A7M7NUP1">
    <property type="interactions" value="2036"/>
</dbReference>
<reference evidence="10" key="2">
    <citation type="submission" date="2021-01" db="UniProtKB">
        <authorList>
            <consortium name="EnsemblMetazoa"/>
        </authorList>
    </citation>
    <scope>IDENTIFICATION</scope>
</reference>
<dbReference type="CTD" id="64318"/>
<dbReference type="GeneID" id="100891296"/>
<dbReference type="KEGG" id="spu:100891296"/>
<feature type="compositionally biased region" description="Low complexity" evidence="7">
    <location>
        <begin position="855"/>
        <end position="867"/>
    </location>
</feature>
<evidence type="ECO:0000256" key="5">
    <source>
        <dbReference type="ARBA" id="ARBA00032701"/>
    </source>
</evidence>
<dbReference type="AlphaFoldDB" id="A0A7M7NUP1"/>
<sequence>MARPMKKSNAGKGKKLSGIKRANIGTNKRLKERRTQIRSSQESRTHKPGGFAKNEKPKNGKPKKAMFAFAAAQKAGYFTNKRINYQSKPSEIEEEKEKRRSDGEDEDEDLVGEDMEEEDMEYIKSVGGKSSFLSNLEDSVPDPSKSRKGKRQEKDNKVASYEEQPRMVKNQGQTAANMKPLLPIKHPGGLEYRWLEKENKDDEEEEEEVDEGGEGEEEIEMEQEEEKTKLPAKSTIQLFAERQEMLNQKRQRIATLSSSIVEDPEKNVNKLKDLRIVLEEREPSIMVTTRKLAMVSLGEVFKDIAPGYRIREWGEKAKSSQPKLSKEAQGKREFEEGLVTNYRLYLEFLEKTINDVHKTKAELKKAKEKEAHRNKPRLLLPDQAKISLAETATRCLCSLLNALPHFNFRTNIISVVSHKMASKHDKIASTCCQSMKQLFRRDATGDASLEAVRFISRIARNNGYQVSPEVLNTFLSLRIKEVKTGHTAEENRKKMLQERKERFTRYSRNQKRYHKKLEILEKELQATEASESKNKKLKLHTEIVQLVFATYFRILKRASHSIMLPSVLEGLAKFAHLINVEFFDDLIQVLHSLVAKGDLKYRESLHCTLTAFHILSGQGDVLNIDPSHFYSHLYVTLPLVHAGMSSYDAKLVSDCLEVMISRRRKQISVHRVMGFLKRMATLSTLALPNAALAYMGALKTFMKWYTKTDVLLDNESTGSGIFMPEIVDPEHSHAQNTALWELTLMQDHYHPTVKHYAKYVALGCPLKGEGVPAVQLLRMDPKDILKTYSSDAMKFNPPLPPKHPVISKKALKTLRYHRSKASKSFIQEDFQALADRCDDDDATRDALGAVDFSSTFSSTSSSTFTQEMDSEDSEDSESDVTQRTKRTLEVASEENVKDVVNKEQKEGEQINGTRTKKMKRMKKR</sequence>
<dbReference type="InterPro" id="IPR005612">
    <property type="entry name" value="CCAAT-binding_factor"/>
</dbReference>
<comment type="similarity">
    <text evidence="2">Belongs to the CBF/MAK21 family.</text>
</comment>
<dbReference type="GO" id="GO:0006270">
    <property type="term" value="P:DNA replication initiation"/>
    <property type="evidence" value="ECO:0000318"/>
    <property type="project" value="GO_Central"/>
</dbReference>
<feature type="compositionally biased region" description="Basic residues" evidence="7">
    <location>
        <begin position="914"/>
        <end position="924"/>
    </location>
</feature>
<evidence type="ECO:0000256" key="7">
    <source>
        <dbReference type="SAM" id="MobiDB-lite"/>
    </source>
</evidence>
<keyword evidence="11" id="KW-1185">Reference proteome</keyword>
<dbReference type="GO" id="GO:0005730">
    <property type="term" value="C:nucleolus"/>
    <property type="evidence" value="ECO:0000318"/>
    <property type="project" value="GO_Central"/>
</dbReference>
<evidence type="ECO:0000313" key="11">
    <source>
        <dbReference type="Proteomes" id="UP000007110"/>
    </source>
</evidence>
<evidence type="ECO:0000259" key="8">
    <source>
        <dbReference type="Pfam" id="PF03914"/>
    </source>
</evidence>
<dbReference type="InterPro" id="IPR016024">
    <property type="entry name" value="ARM-type_fold"/>
</dbReference>
<dbReference type="RefSeq" id="XP_030841917.1">
    <property type="nucleotide sequence ID" value="XM_030986057.1"/>
</dbReference>
<feature type="compositionally biased region" description="Basic and acidic residues" evidence="7">
    <location>
        <begin position="880"/>
        <end position="908"/>
    </location>
</feature>
<evidence type="ECO:0000259" key="9">
    <source>
        <dbReference type="Pfam" id="PF07540"/>
    </source>
</evidence>
<accession>A0A7M7NUP1</accession>
<feature type="domain" description="CCAAT-binding factor" evidence="8">
    <location>
        <begin position="604"/>
        <end position="757"/>
    </location>
</feature>
<feature type="region of interest" description="Disordered" evidence="7">
    <location>
        <begin position="1"/>
        <end position="231"/>
    </location>
</feature>
<protein>
    <recommendedName>
        <fullName evidence="6">NOC3-like protein</fullName>
    </recommendedName>
    <alternativeName>
        <fullName evidence="5">Nucleolar complex-associated protein 3-like protein</fullName>
    </alternativeName>
</protein>
<dbReference type="OMA" id="FGNMANF"/>